<dbReference type="CDD" id="cd05008">
    <property type="entry name" value="SIS_GlmS_GlmD_1"/>
    <property type="match status" value="1"/>
</dbReference>
<feature type="active site" description="Nucleophile; for GATase activity" evidence="10">
    <location>
        <position position="2"/>
    </location>
</feature>
<dbReference type="HAMAP" id="MF_00164">
    <property type="entry name" value="GlmS"/>
    <property type="match status" value="1"/>
</dbReference>
<evidence type="ECO:0000256" key="1">
    <source>
        <dbReference type="ARBA" id="ARBA00001031"/>
    </source>
</evidence>
<dbReference type="PROSITE" id="PS51278">
    <property type="entry name" value="GATASE_TYPE_2"/>
    <property type="match status" value="1"/>
</dbReference>
<protein>
    <recommendedName>
        <fullName evidence="4 10">Glutamine--fructose-6-phosphate aminotransferase [isomerizing]</fullName>
        <ecNumber evidence="3 10">2.6.1.16</ecNumber>
    </recommendedName>
    <alternativeName>
        <fullName evidence="10">D-fructose-6-phosphate amidotransferase</fullName>
    </alternativeName>
    <alternativeName>
        <fullName evidence="10">GFAT</fullName>
    </alternativeName>
    <alternativeName>
        <fullName evidence="10">Glucosamine-6-phosphate synthase</fullName>
    </alternativeName>
    <alternativeName>
        <fullName evidence="10">Hexosephosphate aminotransferase</fullName>
    </alternativeName>
    <alternativeName>
        <fullName evidence="10">L-glutamine--D-fructose-6-phosphate amidotransferase</fullName>
    </alternativeName>
</protein>
<dbReference type="EMBL" id="AP027924">
    <property type="protein sequence ID" value="BED91551.1"/>
    <property type="molecule type" value="Genomic_DNA"/>
</dbReference>
<evidence type="ECO:0000256" key="9">
    <source>
        <dbReference type="ARBA" id="ARBA00022962"/>
    </source>
</evidence>
<dbReference type="SUPFAM" id="SSF53697">
    <property type="entry name" value="SIS domain"/>
    <property type="match status" value="1"/>
</dbReference>
<dbReference type="InterPro" id="IPR035490">
    <property type="entry name" value="GlmS/FrlB_SIS"/>
</dbReference>
<dbReference type="GO" id="GO:0004360">
    <property type="term" value="F:glutamine-fructose-6-phosphate transaminase (isomerizing) activity"/>
    <property type="evidence" value="ECO:0007669"/>
    <property type="project" value="UniProtKB-UniRule"/>
</dbReference>
<proteinExistence type="inferred from homology"/>
<gene>
    <name evidence="10" type="primary">glmS</name>
    <name evidence="13" type="ORF">CfP315_0040</name>
</gene>
<keyword evidence="5 10" id="KW-0963">Cytoplasm</keyword>
<dbReference type="InterPro" id="IPR029055">
    <property type="entry name" value="Ntn_hydrolases_N"/>
</dbReference>
<evidence type="ECO:0000256" key="5">
    <source>
        <dbReference type="ARBA" id="ARBA00022490"/>
    </source>
</evidence>
<evidence type="ECO:0000256" key="3">
    <source>
        <dbReference type="ARBA" id="ARBA00012916"/>
    </source>
</evidence>
<dbReference type="GO" id="GO:0006487">
    <property type="term" value="P:protein N-linked glycosylation"/>
    <property type="evidence" value="ECO:0007669"/>
    <property type="project" value="TreeGrafter"/>
</dbReference>
<evidence type="ECO:0000256" key="7">
    <source>
        <dbReference type="ARBA" id="ARBA00022679"/>
    </source>
</evidence>
<dbReference type="InterPro" id="IPR035466">
    <property type="entry name" value="GlmS/AgaS_SIS"/>
</dbReference>
<dbReference type="InterPro" id="IPR047084">
    <property type="entry name" value="GFAT_N"/>
</dbReference>
<dbReference type="InterPro" id="IPR017932">
    <property type="entry name" value="GATase_2_dom"/>
</dbReference>
<feature type="domain" description="Glutamine amidotransferase type-2" evidence="11">
    <location>
        <begin position="2"/>
        <end position="218"/>
    </location>
</feature>
<evidence type="ECO:0000313" key="13">
    <source>
        <dbReference type="EMBL" id="BED91551.1"/>
    </source>
</evidence>
<name>A0AA48HXL2_9FIRM</name>
<dbReference type="PANTHER" id="PTHR10937">
    <property type="entry name" value="GLUCOSAMINE--FRUCTOSE-6-PHOSPHATE AMINOTRANSFERASE, ISOMERIZING"/>
    <property type="match status" value="1"/>
</dbReference>
<dbReference type="InterPro" id="IPR005855">
    <property type="entry name" value="GFAT"/>
</dbReference>
<reference evidence="13" key="1">
    <citation type="journal article" date="2023" name="ISME J.">
        <title>Emergence of putative energy parasites within Clostridia revealed by genome analysis of a novel endosymbiotic clade.</title>
        <authorList>
            <person name="Takahashi K."/>
            <person name="Kuwahara H."/>
            <person name="Horikawa Y."/>
            <person name="Izawa K."/>
            <person name="Kato D."/>
            <person name="Inagaki T."/>
            <person name="Yuki M."/>
            <person name="Ohkuma M."/>
            <person name="Hongoh Y."/>
        </authorList>
    </citation>
    <scope>NUCLEOTIDE SEQUENCE</scope>
    <source>
        <strain evidence="13">CfP3-15</strain>
    </source>
</reference>
<dbReference type="GO" id="GO:0006002">
    <property type="term" value="P:fructose 6-phosphate metabolic process"/>
    <property type="evidence" value="ECO:0007669"/>
    <property type="project" value="TreeGrafter"/>
</dbReference>
<evidence type="ECO:0000256" key="8">
    <source>
        <dbReference type="ARBA" id="ARBA00022737"/>
    </source>
</evidence>
<keyword evidence="6 10" id="KW-0032">Aminotransferase</keyword>
<dbReference type="GO" id="GO:0005829">
    <property type="term" value="C:cytosol"/>
    <property type="evidence" value="ECO:0007669"/>
    <property type="project" value="TreeGrafter"/>
</dbReference>
<dbReference type="PROSITE" id="PS51464">
    <property type="entry name" value="SIS"/>
    <property type="match status" value="2"/>
</dbReference>
<dbReference type="Gene3D" id="3.60.20.10">
    <property type="entry name" value="Glutamine Phosphoribosylpyrophosphate, subunit 1, domain 1"/>
    <property type="match status" value="1"/>
</dbReference>
<evidence type="ECO:0000256" key="6">
    <source>
        <dbReference type="ARBA" id="ARBA00022576"/>
    </source>
</evidence>
<feature type="domain" description="SIS" evidence="12">
    <location>
        <begin position="458"/>
        <end position="600"/>
    </location>
</feature>
<accession>A0AA48HXL2</accession>
<dbReference type="FunFam" id="3.40.50.10490:FF:000001">
    <property type="entry name" value="Glutamine--fructose-6-phosphate aminotransferase [isomerizing]"/>
    <property type="match status" value="1"/>
</dbReference>
<dbReference type="PANTHER" id="PTHR10937:SF0">
    <property type="entry name" value="GLUTAMINE--FRUCTOSE-6-PHOSPHATE TRANSAMINASE (ISOMERIZING)"/>
    <property type="match status" value="1"/>
</dbReference>
<dbReference type="NCBIfam" id="NF001484">
    <property type="entry name" value="PRK00331.1"/>
    <property type="match status" value="1"/>
</dbReference>
<comment type="subcellular location">
    <subcellularLocation>
        <location evidence="2 10">Cytoplasm</location>
    </subcellularLocation>
</comment>
<feature type="domain" description="SIS" evidence="12">
    <location>
        <begin position="285"/>
        <end position="425"/>
    </location>
</feature>
<dbReference type="GO" id="GO:0097367">
    <property type="term" value="F:carbohydrate derivative binding"/>
    <property type="evidence" value="ECO:0007669"/>
    <property type="project" value="InterPro"/>
</dbReference>
<comment type="catalytic activity">
    <reaction evidence="1 10">
        <text>D-fructose 6-phosphate + L-glutamine = D-glucosamine 6-phosphate + L-glutamate</text>
        <dbReference type="Rhea" id="RHEA:13237"/>
        <dbReference type="ChEBI" id="CHEBI:29985"/>
        <dbReference type="ChEBI" id="CHEBI:58359"/>
        <dbReference type="ChEBI" id="CHEBI:58725"/>
        <dbReference type="ChEBI" id="CHEBI:61527"/>
        <dbReference type="EC" id="2.6.1.16"/>
    </reaction>
</comment>
<feature type="initiator methionine" description="Removed" evidence="10">
    <location>
        <position position="1"/>
    </location>
</feature>
<keyword evidence="8" id="KW-0677">Repeat</keyword>
<dbReference type="KEGG" id="ips:CfP315_0040"/>
<evidence type="ECO:0000256" key="10">
    <source>
        <dbReference type="HAMAP-Rule" id="MF_00164"/>
    </source>
</evidence>
<dbReference type="InterPro" id="IPR046348">
    <property type="entry name" value="SIS_dom_sf"/>
</dbReference>
<organism evidence="13">
    <name type="scientific">Candidatus Improbicoccus pseudotrichonymphae</name>
    <dbReference type="NCBI Taxonomy" id="3033792"/>
    <lineage>
        <taxon>Bacteria</taxon>
        <taxon>Bacillati</taxon>
        <taxon>Bacillota</taxon>
        <taxon>Clostridia</taxon>
        <taxon>Candidatus Improbicoccus</taxon>
    </lineage>
</organism>
<dbReference type="Gene3D" id="3.40.50.10490">
    <property type="entry name" value="Glucose-6-phosphate isomerase like protein, domain 1"/>
    <property type="match status" value="2"/>
</dbReference>
<dbReference type="FunFam" id="3.60.20.10:FF:000006">
    <property type="entry name" value="Glutamine--fructose-6-phosphate aminotransferase [isomerizing]"/>
    <property type="match status" value="1"/>
</dbReference>
<comment type="subunit">
    <text evidence="10">Homodimer.</text>
</comment>
<feature type="active site" description="For Fru-6P isomerization activity" evidence="10">
    <location>
        <position position="605"/>
    </location>
</feature>
<comment type="function">
    <text evidence="10">Catalyzes the first step in hexosamine metabolism, converting fructose-6P into glucosamine-6P using glutamine as a nitrogen source.</text>
</comment>
<dbReference type="AlphaFoldDB" id="A0AA48HXL2"/>
<dbReference type="Proteomes" id="UP001337580">
    <property type="component" value="Chromosome"/>
</dbReference>
<dbReference type="Pfam" id="PF13522">
    <property type="entry name" value="GATase_6"/>
    <property type="match status" value="1"/>
</dbReference>
<evidence type="ECO:0000256" key="2">
    <source>
        <dbReference type="ARBA" id="ARBA00004496"/>
    </source>
</evidence>
<dbReference type="InterPro" id="IPR001347">
    <property type="entry name" value="SIS_dom"/>
</dbReference>
<dbReference type="CDD" id="cd00714">
    <property type="entry name" value="GFAT"/>
    <property type="match status" value="1"/>
</dbReference>
<dbReference type="EC" id="2.6.1.16" evidence="3 10"/>
<dbReference type="CDD" id="cd05009">
    <property type="entry name" value="SIS_GlmS_GlmD_2"/>
    <property type="match status" value="1"/>
</dbReference>
<dbReference type="NCBIfam" id="TIGR01135">
    <property type="entry name" value="glmS"/>
    <property type="match status" value="1"/>
</dbReference>
<evidence type="ECO:0000259" key="12">
    <source>
        <dbReference type="PROSITE" id="PS51464"/>
    </source>
</evidence>
<dbReference type="GO" id="GO:0005975">
    <property type="term" value="P:carbohydrate metabolic process"/>
    <property type="evidence" value="ECO:0007669"/>
    <property type="project" value="UniProtKB-UniRule"/>
</dbReference>
<dbReference type="SUPFAM" id="SSF56235">
    <property type="entry name" value="N-terminal nucleophile aminohydrolases (Ntn hydrolases)"/>
    <property type="match status" value="1"/>
</dbReference>
<evidence type="ECO:0000256" key="4">
    <source>
        <dbReference type="ARBA" id="ARBA00016090"/>
    </source>
</evidence>
<keyword evidence="9" id="KW-0315">Glutamine amidotransferase</keyword>
<dbReference type="Pfam" id="PF01380">
    <property type="entry name" value="SIS"/>
    <property type="match status" value="2"/>
</dbReference>
<evidence type="ECO:0000259" key="11">
    <source>
        <dbReference type="PROSITE" id="PS51278"/>
    </source>
</evidence>
<keyword evidence="7 10" id="KW-0808">Transferase</keyword>
<sequence length="610" mass="68482">MCGIVGYVGLEDTVNFLVNALEKLEYRGYDSAGIAVCDDEEIYCLKKKGRINVLKDEIDFHKNFNGSAGIGHTRWATHGEPSDVNAHPHICGSGKIAIVHNGIIENYMSLKLDLKKNGYKFKSETDTEVAAALIDFVYEGNIFEAVKKTVKMLKGSFALGILCRDFPNQIIAVKKESPLVLGFGKNESYIASDISAFVDKTKDICRLNECEIAILKSNSVEYFDFEGHRIEKSVTTVDWSIGTNSKEGFEHYMIKEIMEQPKAFKSTMESRIKDNKIFFNELKDFDEDYIKKIDKIYMVACGSSYHVCVTAKYIFEKIAKVSVEVDLASEFRYRTPIIGKNTLVILVSQSGETADSLAALRESKRNGAKVLAIVNVVGSSIATEADFILYTWAGMEIAVATTKAYSAQLCCVYMLSLFFAKIKNLIEDDLYGNYITYLNRMPELISKVLDNKNEIFRISKKYYQYENVFFMGRGIDYAASMEGSLKFKEVSYVNCEAYAAGELKHGPISLIEDKTLIFVVAADQNLVRKTVSNIKEVKARGAICVIITTENSIIKTLNVADEIIYIPDAPNFMLPSLTVIPLQLISYYNALLRERDIDKPRNLAKSVTVE</sequence>
<dbReference type="GO" id="GO:0006047">
    <property type="term" value="P:UDP-N-acetylglucosamine metabolic process"/>
    <property type="evidence" value="ECO:0007669"/>
    <property type="project" value="TreeGrafter"/>
</dbReference>